<dbReference type="RefSeq" id="WP_092562593.1">
    <property type="nucleotide sequence ID" value="NZ_FNQV01000004.1"/>
</dbReference>
<dbReference type="AlphaFoldDB" id="A0A1H3Y3W2"/>
<dbReference type="InterPro" id="IPR007059">
    <property type="entry name" value="DmsC"/>
</dbReference>
<organism evidence="2 3">
    <name type="scientific">Bowdeniella nasicola</name>
    <dbReference type="NCBI Taxonomy" id="208480"/>
    <lineage>
        <taxon>Bacteria</taxon>
        <taxon>Bacillati</taxon>
        <taxon>Actinomycetota</taxon>
        <taxon>Actinomycetes</taxon>
        <taxon>Actinomycetales</taxon>
        <taxon>Actinomycetaceae</taxon>
        <taxon>Bowdeniella</taxon>
    </lineage>
</organism>
<protein>
    <submittedName>
        <fullName evidence="2">Anaerobic dimethyl sulfoxide reductase subunit C (DMSO reductase anchor subunit)</fullName>
    </submittedName>
</protein>
<feature type="transmembrane region" description="Helical" evidence="1">
    <location>
        <begin position="169"/>
        <end position="191"/>
    </location>
</feature>
<reference evidence="3" key="1">
    <citation type="submission" date="2016-10" db="EMBL/GenBank/DDBJ databases">
        <authorList>
            <person name="Varghese N."/>
            <person name="Submissions S."/>
        </authorList>
    </citation>
    <scope>NUCLEOTIDE SEQUENCE [LARGE SCALE GENOMIC DNA]</scope>
    <source>
        <strain evidence="3">KPR-1</strain>
    </source>
</reference>
<dbReference type="EMBL" id="FNQV01000004">
    <property type="protein sequence ID" value="SEA06220.1"/>
    <property type="molecule type" value="Genomic_DNA"/>
</dbReference>
<feature type="transmembrane region" description="Helical" evidence="1">
    <location>
        <begin position="254"/>
        <end position="275"/>
    </location>
</feature>
<dbReference type="PANTHER" id="PTHR38095">
    <property type="entry name" value="ANAEROBIC DIMETHYL SULFOXIDE REDUCTASE CHAIN YNFH"/>
    <property type="match status" value="1"/>
</dbReference>
<feature type="transmembrane region" description="Helical" evidence="1">
    <location>
        <begin position="327"/>
        <end position="349"/>
    </location>
</feature>
<dbReference type="PANTHER" id="PTHR38095:SF2">
    <property type="entry name" value="ANAEROBIC DIMETHYL SULFOXIDE REDUCTASE CHAIN C"/>
    <property type="match status" value="1"/>
</dbReference>
<feature type="transmembrane region" description="Helical" evidence="1">
    <location>
        <begin position="98"/>
        <end position="119"/>
    </location>
</feature>
<dbReference type="GO" id="GO:0005886">
    <property type="term" value="C:plasma membrane"/>
    <property type="evidence" value="ECO:0007669"/>
    <property type="project" value="TreeGrafter"/>
</dbReference>
<dbReference type="Proteomes" id="UP000199288">
    <property type="component" value="Unassembled WGS sequence"/>
</dbReference>
<dbReference type="Pfam" id="PF04976">
    <property type="entry name" value="DmsC"/>
    <property type="match status" value="1"/>
</dbReference>
<feature type="transmembrane region" description="Helical" evidence="1">
    <location>
        <begin position="139"/>
        <end position="157"/>
    </location>
</feature>
<keyword evidence="3" id="KW-1185">Reference proteome</keyword>
<keyword evidence="1" id="KW-0472">Membrane</keyword>
<feature type="transmembrane region" description="Helical" evidence="1">
    <location>
        <begin position="6"/>
        <end position="28"/>
    </location>
</feature>
<keyword evidence="1" id="KW-0812">Transmembrane</keyword>
<evidence type="ECO:0000313" key="3">
    <source>
        <dbReference type="Proteomes" id="UP000199288"/>
    </source>
</evidence>
<gene>
    <name evidence="2" type="ORF">SAMN02910418_00849</name>
</gene>
<name>A0A1H3Y3W2_9ACTO</name>
<dbReference type="GO" id="GO:0019645">
    <property type="term" value="P:anaerobic electron transport chain"/>
    <property type="evidence" value="ECO:0007669"/>
    <property type="project" value="InterPro"/>
</dbReference>
<keyword evidence="1" id="KW-1133">Transmembrane helix</keyword>
<evidence type="ECO:0000313" key="2">
    <source>
        <dbReference type="EMBL" id="SEA06220.1"/>
    </source>
</evidence>
<proteinExistence type="predicted"/>
<dbReference type="GO" id="GO:0009389">
    <property type="term" value="F:dimethyl sulfoxide reductase activity"/>
    <property type="evidence" value="ECO:0007669"/>
    <property type="project" value="TreeGrafter"/>
</dbReference>
<evidence type="ECO:0000256" key="1">
    <source>
        <dbReference type="SAM" id="Phobius"/>
    </source>
</evidence>
<dbReference type="GO" id="GO:0009390">
    <property type="term" value="C:dimethyl sulfoxide reductase complex"/>
    <property type="evidence" value="ECO:0007669"/>
    <property type="project" value="TreeGrafter"/>
</dbReference>
<accession>A0A1H3Y3W2</accession>
<sequence>MNVHELPLISFTILAQMCVGAFVILGLIQVIGPRLYHLSDAERRGAAPAAADDATTSSAATSSAATSEPTNPIARLLKRFGLDYVPATNVLDKLTDPALFAIGPILVLGLLGSMLHLGNPFNALNTFRHLGSSWLSREILFGVGFAAAGFVFSFLQWKKIGSPRLRQALGVITALIGLGLVYVMSMVYASLPTVPFWHLWTTPATFFVTTFTLGALAVGAGLLTVTMWRRRRLGGRDDVIDDRTQAMLQRTVEILAVAIVALAIAQIVLLILQLTTMGADPAMPEASRAAFYNNWFLARVLLLMIGACLLGFLMYRFAAAHRSLPTLATVATCAFVVVLASEVLGRSLFYDAMTRIGM</sequence>
<feature type="transmembrane region" description="Helical" evidence="1">
    <location>
        <begin position="203"/>
        <end position="228"/>
    </location>
</feature>
<feature type="transmembrane region" description="Helical" evidence="1">
    <location>
        <begin position="295"/>
        <end position="315"/>
    </location>
</feature>